<feature type="non-terminal residue" evidence="1">
    <location>
        <position position="1"/>
    </location>
</feature>
<gene>
    <name evidence="1" type="ORF">QTP70_035189</name>
</gene>
<dbReference type="AlphaFoldDB" id="A0AAE0RLM1"/>
<evidence type="ECO:0000313" key="2">
    <source>
        <dbReference type="Proteomes" id="UP001274896"/>
    </source>
</evidence>
<sequence length="93" mass="10978">EQVKGALIRARYCSIKDMDTSSTFLFNIAKKDVQQKMMCHLRHLDGSIASDPAEMRRPRNWVRVNWSKSEGFMMSTKQFHNYQVRSYNGKEME</sequence>
<name>A0AAE0RLM1_9TELE</name>
<evidence type="ECO:0000313" key="1">
    <source>
        <dbReference type="EMBL" id="KAK3557711.1"/>
    </source>
</evidence>
<accession>A0AAE0RLM1</accession>
<dbReference type="EMBL" id="JAUCMX010000001">
    <property type="protein sequence ID" value="KAK3557711.1"/>
    <property type="molecule type" value="Genomic_DNA"/>
</dbReference>
<dbReference type="Proteomes" id="UP001274896">
    <property type="component" value="Unassembled WGS sequence"/>
</dbReference>
<protein>
    <submittedName>
        <fullName evidence="1">Uncharacterized protein</fullName>
    </submittedName>
</protein>
<comment type="caution">
    <text evidence="1">The sequence shown here is derived from an EMBL/GenBank/DDBJ whole genome shotgun (WGS) entry which is preliminary data.</text>
</comment>
<reference evidence="1" key="1">
    <citation type="submission" date="2023-06" db="EMBL/GenBank/DDBJ databases">
        <title>Male Hemibagrus guttatus genome.</title>
        <authorList>
            <person name="Bian C."/>
        </authorList>
    </citation>
    <scope>NUCLEOTIDE SEQUENCE</scope>
    <source>
        <strain evidence="1">Male_cb2023</strain>
        <tissue evidence="1">Muscle</tissue>
    </source>
</reference>
<proteinExistence type="predicted"/>
<organism evidence="1 2">
    <name type="scientific">Hemibagrus guttatus</name>
    <dbReference type="NCBI Taxonomy" id="175788"/>
    <lineage>
        <taxon>Eukaryota</taxon>
        <taxon>Metazoa</taxon>
        <taxon>Chordata</taxon>
        <taxon>Craniata</taxon>
        <taxon>Vertebrata</taxon>
        <taxon>Euteleostomi</taxon>
        <taxon>Actinopterygii</taxon>
        <taxon>Neopterygii</taxon>
        <taxon>Teleostei</taxon>
        <taxon>Ostariophysi</taxon>
        <taxon>Siluriformes</taxon>
        <taxon>Bagridae</taxon>
        <taxon>Hemibagrus</taxon>
    </lineage>
</organism>
<keyword evidence="2" id="KW-1185">Reference proteome</keyword>